<dbReference type="PANTHER" id="PTHR12215">
    <property type="entry name" value="PHOSPHOPANTETHEINE TRANSFERASE"/>
    <property type="match status" value="1"/>
</dbReference>
<evidence type="ECO:0000313" key="5">
    <source>
        <dbReference type="Proteomes" id="UP001219605"/>
    </source>
</evidence>
<dbReference type="PANTHER" id="PTHR12215:SF10">
    <property type="entry name" value="L-AMINOADIPATE-SEMIALDEHYDE DEHYDROGENASE-PHOSPHOPANTETHEINYL TRANSFERASE"/>
    <property type="match status" value="1"/>
</dbReference>
<dbReference type="InterPro" id="IPR008278">
    <property type="entry name" value="4-PPantetheinyl_Trfase_dom"/>
</dbReference>
<organism evidence="4 5">
    <name type="scientific">Micromonospora cathayae</name>
    <dbReference type="NCBI Taxonomy" id="3028804"/>
    <lineage>
        <taxon>Bacteria</taxon>
        <taxon>Bacillati</taxon>
        <taxon>Actinomycetota</taxon>
        <taxon>Actinomycetes</taxon>
        <taxon>Micromonosporales</taxon>
        <taxon>Micromonosporaceae</taxon>
        <taxon>Micromonospora</taxon>
    </lineage>
</organism>
<dbReference type="EMBL" id="CP118615">
    <property type="protein sequence ID" value="WDZ82994.1"/>
    <property type="molecule type" value="Genomic_DNA"/>
</dbReference>
<name>A0ABY7ZLZ2_9ACTN</name>
<dbReference type="RefSeq" id="WP_275029365.1">
    <property type="nucleotide sequence ID" value="NZ_CP118615.1"/>
</dbReference>
<evidence type="ECO:0000259" key="3">
    <source>
        <dbReference type="Pfam" id="PF01648"/>
    </source>
</evidence>
<evidence type="ECO:0000256" key="1">
    <source>
        <dbReference type="ARBA" id="ARBA00010990"/>
    </source>
</evidence>
<feature type="domain" description="4'-phosphopantetheinyl transferase" evidence="3">
    <location>
        <begin position="85"/>
        <end position="146"/>
    </location>
</feature>
<evidence type="ECO:0000256" key="2">
    <source>
        <dbReference type="ARBA" id="ARBA00022679"/>
    </source>
</evidence>
<proteinExistence type="inferred from homology"/>
<keyword evidence="2 4" id="KW-0808">Transferase</keyword>
<reference evidence="4 5" key="1">
    <citation type="submission" date="2023-02" db="EMBL/GenBank/DDBJ databases">
        <authorList>
            <person name="Mo P."/>
        </authorList>
    </citation>
    <scope>NUCLEOTIDE SEQUENCE [LARGE SCALE GENOMIC DNA]</scope>
    <source>
        <strain evidence="4 5">HUAS 3</strain>
    </source>
</reference>
<dbReference type="InterPro" id="IPR037143">
    <property type="entry name" value="4-PPantetheinyl_Trfase_dom_sf"/>
</dbReference>
<dbReference type="InterPro" id="IPR050559">
    <property type="entry name" value="P-Pant_transferase_sf"/>
</dbReference>
<protein>
    <submittedName>
        <fullName evidence="4">4'-phosphopantetheinyl transferase superfamily protein</fullName>
    </submittedName>
</protein>
<gene>
    <name evidence="4" type="ORF">PVK37_21285</name>
</gene>
<sequence>MSQLPVPGRDTVYVWVCRGTGDQPEVARRMLVGAGVALLGRDRSAVSVGRAPDGRPRVRAGGVELPVSVSHVEGVVVVAACRAAPVGVDVERHRPVPAQALARRWFEPAAAGWVAGLPAEDRVAGFLLLWTAKEAVGKALGSGLRAGGLARPMPLPDGGGPLLRPLPDNGPLRPVPDGGPLLRPVPGASGLRVGHPDAGTELVVAVAVVGPARQVVVDRVEGSGHEAAVRSASVERTSFPVVVRGS</sequence>
<dbReference type="SUPFAM" id="SSF56214">
    <property type="entry name" value="4'-phosphopantetheinyl transferase"/>
    <property type="match status" value="1"/>
</dbReference>
<accession>A0ABY7ZLZ2</accession>
<dbReference type="Pfam" id="PF01648">
    <property type="entry name" value="ACPS"/>
    <property type="match status" value="1"/>
</dbReference>
<dbReference type="GO" id="GO:0016740">
    <property type="term" value="F:transferase activity"/>
    <property type="evidence" value="ECO:0007669"/>
    <property type="project" value="UniProtKB-KW"/>
</dbReference>
<dbReference type="Gene3D" id="3.90.470.20">
    <property type="entry name" value="4'-phosphopantetheinyl transferase domain"/>
    <property type="match status" value="1"/>
</dbReference>
<evidence type="ECO:0000313" key="4">
    <source>
        <dbReference type="EMBL" id="WDZ82994.1"/>
    </source>
</evidence>
<comment type="similarity">
    <text evidence="1">Belongs to the P-Pant transferase superfamily. Gsp/Sfp/HetI/AcpT family.</text>
</comment>
<keyword evidence="5" id="KW-1185">Reference proteome</keyword>
<dbReference type="Proteomes" id="UP001219605">
    <property type="component" value="Chromosome"/>
</dbReference>